<keyword evidence="8" id="KW-1185">Reference proteome</keyword>
<dbReference type="GO" id="GO:0005938">
    <property type="term" value="C:cell cortex"/>
    <property type="evidence" value="ECO:0007669"/>
    <property type="project" value="TreeGrafter"/>
</dbReference>
<evidence type="ECO:0000256" key="3">
    <source>
        <dbReference type="ARBA" id="ARBA00022490"/>
    </source>
</evidence>
<dbReference type="Proteomes" id="UP001300502">
    <property type="component" value="Unassembled WGS sequence"/>
</dbReference>
<comment type="subcellular location">
    <subcellularLocation>
        <location evidence="1">Cytoplasm</location>
        <location evidence="1">Cytoskeleton</location>
    </subcellularLocation>
</comment>
<gene>
    <name evidence="7" type="ORF">GAYE_SCF16G3627</name>
</gene>
<sequence length="126" mass="13762">MSWQVYVDQHLLGSGKVKDAAIASLQGNIWARSAGFQASTEELKKLIATFHQTKEAAQNGIFLGNKKYFFLRSTEDTIYGKLGDDGFVAMQTNMCLIIAIFTKPVSAAECATAVGRIVDYLKSAGY</sequence>
<dbReference type="PRINTS" id="PR00392">
    <property type="entry name" value="PROFILIN"/>
</dbReference>
<dbReference type="PRINTS" id="PR01640">
    <property type="entry name" value="PROFILINPLNT"/>
</dbReference>
<dbReference type="Gene3D" id="3.30.450.30">
    <property type="entry name" value="Dynein light chain 2a, cytoplasmic"/>
    <property type="match status" value="1"/>
</dbReference>
<dbReference type="SMART" id="SM00392">
    <property type="entry name" value="PROF"/>
    <property type="match status" value="1"/>
</dbReference>
<dbReference type="InterPro" id="IPR005455">
    <property type="entry name" value="PFN_euk"/>
</dbReference>
<dbReference type="PANTHER" id="PTHR11604:SF0">
    <property type="entry name" value="PROFILIN"/>
    <property type="match status" value="1"/>
</dbReference>
<proteinExistence type="inferred from homology"/>
<accession>A0AAV9IEP4</accession>
<dbReference type="SUPFAM" id="SSF55770">
    <property type="entry name" value="Profilin (actin-binding protein)"/>
    <property type="match status" value="1"/>
</dbReference>
<reference evidence="7 8" key="1">
    <citation type="submission" date="2022-07" db="EMBL/GenBank/DDBJ databases">
        <title>Genome-wide signatures of adaptation to extreme environments.</title>
        <authorList>
            <person name="Cho C.H."/>
            <person name="Yoon H.S."/>
        </authorList>
    </citation>
    <scope>NUCLEOTIDE SEQUENCE [LARGE SCALE GENOMIC DNA]</scope>
    <source>
        <strain evidence="7 8">108.79 E11</strain>
    </source>
</reference>
<dbReference type="GO" id="GO:0005856">
    <property type="term" value="C:cytoskeleton"/>
    <property type="evidence" value="ECO:0007669"/>
    <property type="project" value="UniProtKB-SubCell"/>
</dbReference>
<dbReference type="GO" id="GO:0003785">
    <property type="term" value="F:actin monomer binding"/>
    <property type="evidence" value="ECO:0007669"/>
    <property type="project" value="TreeGrafter"/>
</dbReference>
<dbReference type="Pfam" id="PF00235">
    <property type="entry name" value="Profilin"/>
    <property type="match status" value="1"/>
</dbReference>
<keyword evidence="4 6" id="KW-0009">Actin-binding</keyword>
<evidence type="ECO:0000256" key="5">
    <source>
        <dbReference type="ARBA" id="ARBA00023212"/>
    </source>
</evidence>
<comment type="caution">
    <text evidence="7">The sequence shown here is derived from an EMBL/GenBank/DDBJ whole genome shotgun (WGS) entry which is preliminary data.</text>
</comment>
<dbReference type="InterPro" id="IPR027310">
    <property type="entry name" value="Profilin_CS"/>
</dbReference>
<evidence type="ECO:0000256" key="6">
    <source>
        <dbReference type="RuleBase" id="RU003909"/>
    </source>
</evidence>
<evidence type="ECO:0000256" key="4">
    <source>
        <dbReference type="ARBA" id="ARBA00023203"/>
    </source>
</evidence>
<keyword evidence="3" id="KW-0963">Cytoplasm</keyword>
<evidence type="ECO:0000256" key="2">
    <source>
        <dbReference type="ARBA" id="ARBA00010058"/>
    </source>
</evidence>
<name>A0AAV9IEP4_9RHOD</name>
<comment type="similarity">
    <text evidence="2 6">Belongs to the profilin family.</text>
</comment>
<dbReference type="CDD" id="cd00148">
    <property type="entry name" value="PROF"/>
    <property type="match status" value="1"/>
</dbReference>
<organism evidence="7 8">
    <name type="scientific">Galdieria yellowstonensis</name>
    <dbReference type="NCBI Taxonomy" id="3028027"/>
    <lineage>
        <taxon>Eukaryota</taxon>
        <taxon>Rhodophyta</taxon>
        <taxon>Bangiophyceae</taxon>
        <taxon>Galdieriales</taxon>
        <taxon>Galdieriaceae</taxon>
        <taxon>Galdieria</taxon>
    </lineage>
</organism>
<protein>
    <recommendedName>
        <fullName evidence="6">Profilin</fullName>
    </recommendedName>
</protein>
<dbReference type="AlphaFoldDB" id="A0AAV9IEP4"/>
<dbReference type="EMBL" id="JANCYU010000033">
    <property type="protein sequence ID" value="KAK4525718.1"/>
    <property type="molecule type" value="Genomic_DNA"/>
</dbReference>
<keyword evidence="5" id="KW-0206">Cytoskeleton</keyword>
<dbReference type="InterPro" id="IPR036140">
    <property type="entry name" value="PFN_sf"/>
</dbReference>
<dbReference type="PROSITE" id="PS00414">
    <property type="entry name" value="PROFILIN"/>
    <property type="match status" value="1"/>
</dbReference>
<dbReference type="PANTHER" id="PTHR11604">
    <property type="entry name" value="PROFILIN"/>
    <property type="match status" value="1"/>
</dbReference>
<dbReference type="InterPro" id="IPR048278">
    <property type="entry name" value="PFN"/>
</dbReference>
<evidence type="ECO:0000256" key="1">
    <source>
        <dbReference type="ARBA" id="ARBA00004245"/>
    </source>
</evidence>
<evidence type="ECO:0000313" key="7">
    <source>
        <dbReference type="EMBL" id="KAK4525718.1"/>
    </source>
</evidence>
<evidence type="ECO:0000313" key="8">
    <source>
        <dbReference type="Proteomes" id="UP001300502"/>
    </source>
</evidence>